<sequence length="46" mass="4771">MTSDAGASAPGVAPEGRKPNLERNADPPGDAPINLSLIPALRYRVD</sequence>
<organism evidence="2 3">
    <name type="scientific">Burkholderia diffusa</name>
    <dbReference type="NCBI Taxonomy" id="488732"/>
    <lineage>
        <taxon>Bacteria</taxon>
        <taxon>Pseudomonadati</taxon>
        <taxon>Pseudomonadota</taxon>
        <taxon>Betaproteobacteria</taxon>
        <taxon>Burkholderiales</taxon>
        <taxon>Burkholderiaceae</taxon>
        <taxon>Burkholderia</taxon>
        <taxon>Burkholderia cepacia complex</taxon>
    </lineage>
</organism>
<reference evidence="2 3" key="1">
    <citation type="submission" date="2019-09" db="EMBL/GenBank/DDBJ databases">
        <authorList>
            <person name="Depoorter E."/>
        </authorList>
    </citation>
    <scope>NUCLEOTIDE SEQUENCE [LARGE SCALE GENOMIC DNA]</scope>
    <source>
        <strain evidence="2">LMG 24065</strain>
    </source>
</reference>
<dbReference type="Proteomes" id="UP000494125">
    <property type="component" value="Unassembled WGS sequence"/>
</dbReference>
<name>A0A6P2IL27_9BURK</name>
<keyword evidence="3" id="KW-1185">Reference proteome</keyword>
<evidence type="ECO:0000313" key="2">
    <source>
        <dbReference type="EMBL" id="VWB31786.1"/>
    </source>
</evidence>
<evidence type="ECO:0000313" key="3">
    <source>
        <dbReference type="Proteomes" id="UP000494125"/>
    </source>
</evidence>
<gene>
    <name evidence="2" type="ORF">BDI24065_01368</name>
</gene>
<dbReference type="EMBL" id="CABVPN010000005">
    <property type="protein sequence ID" value="VWB31786.1"/>
    <property type="molecule type" value="Genomic_DNA"/>
</dbReference>
<evidence type="ECO:0000256" key="1">
    <source>
        <dbReference type="SAM" id="MobiDB-lite"/>
    </source>
</evidence>
<feature type="region of interest" description="Disordered" evidence="1">
    <location>
        <begin position="1"/>
        <end position="34"/>
    </location>
</feature>
<protein>
    <submittedName>
        <fullName evidence="2">Uncharacterized protein</fullName>
    </submittedName>
</protein>
<feature type="compositionally biased region" description="Basic and acidic residues" evidence="1">
    <location>
        <begin position="15"/>
        <end position="25"/>
    </location>
</feature>
<dbReference type="AlphaFoldDB" id="A0A6P2IL27"/>
<accession>A0A6P2IL27</accession>
<proteinExistence type="predicted"/>